<evidence type="ECO:0000256" key="1">
    <source>
        <dbReference type="ARBA" id="ARBA00004141"/>
    </source>
</evidence>
<evidence type="ECO:0000256" key="3">
    <source>
        <dbReference type="ARBA" id="ARBA00022692"/>
    </source>
</evidence>
<evidence type="ECO:0000256" key="6">
    <source>
        <dbReference type="ARBA" id="ARBA00023136"/>
    </source>
</evidence>
<protein>
    <recommendedName>
        <fullName evidence="7">Peptidase S54 rhomboid domain-containing protein</fullName>
    </recommendedName>
</protein>
<dbReference type="Gene3D" id="1.20.1540.10">
    <property type="entry name" value="Rhomboid-like"/>
    <property type="match status" value="1"/>
</dbReference>
<dbReference type="PANTHER" id="PTHR43731">
    <property type="entry name" value="RHOMBOID PROTEASE"/>
    <property type="match status" value="1"/>
</dbReference>
<comment type="similarity">
    <text evidence="2">Belongs to the peptidase S54 family.</text>
</comment>
<accession>A0ABR1TNW3</accession>
<keyword evidence="9" id="KW-1185">Reference proteome</keyword>
<dbReference type="PANTHER" id="PTHR43731:SF14">
    <property type="entry name" value="PRESENILIN-ASSOCIATED RHOMBOID-LIKE PROTEIN, MITOCHONDRIAL"/>
    <property type="match status" value="1"/>
</dbReference>
<dbReference type="RefSeq" id="XP_066710536.1">
    <property type="nucleotide sequence ID" value="XM_066861426.1"/>
</dbReference>
<evidence type="ECO:0000313" key="9">
    <source>
        <dbReference type="Proteomes" id="UP001480595"/>
    </source>
</evidence>
<dbReference type="Pfam" id="PF01694">
    <property type="entry name" value="Rhomboid"/>
    <property type="match status" value="1"/>
</dbReference>
<feature type="domain" description="Peptidase S54 rhomboid" evidence="7">
    <location>
        <begin position="170"/>
        <end position="318"/>
    </location>
</feature>
<dbReference type="EMBL" id="JAQQWL010000011">
    <property type="protein sequence ID" value="KAK8048287.1"/>
    <property type="molecule type" value="Genomic_DNA"/>
</dbReference>
<dbReference type="InterPro" id="IPR050925">
    <property type="entry name" value="Rhomboid_protease_S54"/>
</dbReference>
<reference evidence="8 9" key="1">
    <citation type="submission" date="2023-01" db="EMBL/GenBank/DDBJ databases">
        <title>Analysis of 21 Apiospora genomes using comparative genomics revels a genus with tremendous synthesis potential of carbohydrate active enzymes and secondary metabolites.</title>
        <authorList>
            <person name="Sorensen T."/>
        </authorList>
    </citation>
    <scope>NUCLEOTIDE SEQUENCE [LARGE SCALE GENOMIC DNA]</scope>
    <source>
        <strain evidence="8 9">CBS 135458</strain>
    </source>
</reference>
<sequence>MLRWWLAQKLPSRLFARRRYGTYGSYSSGDPYRLPPVRVLGPTIWCTTAIGATYLGCAAYEVYSDVQEVQRGRSRAGWLSSSSSSSMTFEQLEAERTLTHVRCSYWHQNRQQQQSRRVMGMEVWQPEWLTDSSAVVRAAICTNAGIYAINNLLPWTWDYFAHVAASPLNYTLFTSMFGHLGLLHLGFNMYALTQFAPPVQQNRIFQGSNSHFAAFYLGSGLAASLGHHLSTVWPNRVGRISAGLGASSSIMAILASFAMTNPHAEIGIMFVPGSLPAQQALMALTAFELYGLFFGIPFMPLLHAGHLTGLAVGAAYVQFDGRKRLWIPARRLAFYSLRRFKMI</sequence>
<comment type="caution">
    <text evidence="8">The sequence shown here is derived from an EMBL/GenBank/DDBJ whole genome shotgun (WGS) entry which is preliminary data.</text>
</comment>
<evidence type="ECO:0000256" key="2">
    <source>
        <dbReference type="ARBA" id="ARBA00009045"/>
    </source>
</evidence>
<evidence type="ECO:0000256" key="5">
    <source>
        <dbReference type="ARBA" id="ARBA00022989"/>
    </source>
</evidence>
<evidence type="ECO:0000256" key="4">
    <source>
        <dbReference type="ARBA" id="ARBA00022801"/>
    </source>
</evidence>
<organism evidence="8 9">
    <name type="scientific">Apiospora phragmitis</name>
    <dbReference type="NCBI Taxonomy" id="2905665"/>
    <lineage>
        <taxon>Eukaryota</taxon>
        <taxon>Fungi</taxon>
        <taxon>Dikarya</taxon>
        <taxon>Ascomycota</taxon>
        <taxon>Pezizomycotina</taxon>
        <taxon>Sordariomycetes</taxon>
        <taxon>Xylariomycetidae</taxon>
        <taxon>Amphisphaeriales</taxon>
        <taxon>Apiosporaceae</taxon>
        <taxon>Apiospora</taxon>
    </lineage>
</organism>
<dbReference type="GeneID" id="92094489"/>
<comment type="subcellular location">
    <subcellularLocation>
        <location evidence="1">Membrane</location>
        <topology evidence="1">Multi-pass membrane protein</topology>
    </subcellularLocation>
</comment>
<keyword evidence="3" id="KW-0812">Transmembrane</keyword>
<name>A0ABR1TNW3_9PEZI</name>
<gene>
    <name evidence="8" type="ORF">PG994_010017</name>
</gene>
<dbReference type="SUPFAM" id="SSF144091">
    <property type="entry name" value="Rhomboid-like"/>
    <property type="match status" value="1"/>
</dbReference>
<evidence type="ECO:0000259" key="7">
    <source>
        <dbReference type="Pfam" id="PF01694"/>
    </source>
</evidence>
<dbReference type="InterPro" id="IPR035952">
    <property type="entry name" value="Rhomboid-like_sf"/>
</dbReference>
<evidence type="ECO:0000313" key="8">
    <source>
        <dbReference type="EMBL" id="KAK8048287.1"/>
    </source>
</evidence>
<keyword evidence="4" id="KW-0378">Hydrolase</keyword>
<keyword evidence="6" id="KW-0472">Membrane</keyword>
<proteinExistence type="inferred from homology"/>
<dbReference type="Proteomes" id="UP001480595">
    <property type="component" value="Unassembled WGS sequence"/>
</dbReference>
<dbReference type="InterPro" id="IPR022764">
    <property type="entry name" value="Peptidase_S54_rhomboid_dom"/>
</dbReference>
<keyword evidence="5" id="KW-1133">Transmembrane helix</keyword>